<dbReference type="AlphaFoldDB" id="A0A9Q5BXL9"/>
<dbReference type="Proteomes" id="UP000601587">
    <property type="component" value="Unassembled WGS sequence"/>
</dbReference>
<dbReference type="EMBL" id="WCGB01000069">
    <property type="protein sequence ID" value="NRN92411.1"/>
    <property type="molecule type" value="Genomic_DNA"/>
</dbReference>
<reference evidence="2" key="1">
    <citation type="submission" date="2019-09" db="EMBL/GenBank/DDBJ databases">
        <title>Comparative genomic analysis of Lactobacillus helveticus.</title>
        <authorList>
            <person name="Zhang H."/>
            <person name="Chen Y."/>
            <person name="Zhong Z."/>
        </authorList>
    </citation>
    <scope>NUCLEOTIDE SEQUENCE</scope>
    <source>
        <strain evidence="2">IMAU50013</strain>
    </source>
</reference>
<comment type="caution">
    <text evidence="2">The sequence shown here is derived from an EMBL/GenBank/DDBJ whole genome shotgun (WGS) entry which is preliminary data.</text>
</comment>
<organism evidence="2 3">
    <name type="scientific">Lactobacillus helveticus</name>
    <name type="common">Lactobacillus suntoryeus</name>
    <dbReference type="NCBI Taxonomy" id="1587"/>
    <lineage>
        <taxon>Bacteria</taxon>
        <taxon>Bacillati</taxon>
        <taxon>Bacillota</taxon>
        <taxon>Bacilli</taxon>
        <taxon>Lactobacillales</taxon>
        <taxon>Lactobacillaceae</taxon>
        <taxon>Lactobacillus</taxon>
    </lineage>
</organism>
<accession>A0A9Q5BXL9</accession>
<proteinExistence type="predicted"/>
<feature type="domain" description="S-layer protein C-terminal" evidence="1">
    <location>
        <begin position="2"/>
        <end position="71"/>
    </location>
</feature>
<evidence type="ECO:0000313" key="2">
    <source>
        <dbReference type="EMBL" id="NRN92411.1"/>
    </source>
</evidence>
<dbReference type="InterPro" id="IPR024968">
    <property type="entry name" value="SlpA_C_lactobacillus"/>
</dbReference>
<protein>
    <recommendedName>
        <fullName evidence="1">S-layer protein C-terminal domain-containing protein</fullName>
    </recommendedName>
</protein>
<evidence type="ECO:0000259" key="1">
    <source>
        <dbReference type="Pfam" id="PF03217"/>
    </source>
</evidence>
<name>A0A9Q5BXL9_LACHE</name>
<gene>
    <name evidence="2" type="ORF">IMAU50013_01977</name>
</gene>
<dbReference type="RefSeq" id="WP_013854345.1">
    <property type="nucleotide sequence ID" value="NZ_WCFG01000079.1"/>
</dbReference>
<dbReference type="Pfam" id="PF03217">
    <property type="entry name" value="SlpA"/>
    <property type="match status" value="1"/>
</dbReference>
<evidence type="ECO:0000313" key="3">
    <source>
        <dbReference type="Proteomes" id="UP000601587"/>
    </source>
</evidence>
<sequence length="158" mass="18449">MLIHNAFVYDEHGNALTYEYVKGGAIKYTHNKGNYAVLKAYNDIKIYAKKTINGKLFYRIAKDKPYYVKAANVGKKLKTQKVNISYTIKASKKSKVRLYNSKGKYLKKYIAKNKKVIFDQKKFIKDSVFYHIKSYGKGHAKSGYWVRKENINLKEKNK</sequence>